<proteinExistence type="predicted"/>
<dbReference type="PRINTS" id="PR00344">
    <property type="entry name" value="BCTRLSENSOR"/>
</dbReference>
<keyword evidence="3" id="KW-0597">Phosphoprotein</keyword>
<comment type="caution">
    <text evidence="8">The sequence shown here is derived from an EMBL/GenBank/DDBJ whole genome shotgun (WGS) entry which is preliminary data.</text>
</comment>
<dbReference type="RefSeq" id="WP_348251241.1">
    <property type="nucleotide sequence ID" value="NZ_JAMPKX010000001.1"/>
</dbReference>
<keyword evidence="9" id="KW-1185">Reference proteome</keyword>
<feature type="domain" description="Histidine kinase" evidence="7">
    <location>
        <begin position="70"/>
        <end position="289"/>
    </location>
</feature>
<dbReference type="CDD" id="cd00082">
    <property type="entry name" value="HisKA"/>
    <property type="match status" value="1"/>
</dbReference>
<keyword evidence="4" id="KW-0808">Transferase</keyword>
<dbReference type="InterPro" id="IPR005467">
    <property type="entry name" value="His_kinase_dom"/>
</dbReference>
<dbReference type="InterPro" id="IPR050736">
    <property type="entry name" value="Sensor_HK_Regulatory"/>
</dbReference>
<dbReference type="Gene3D" id="3.30.565.10">
    <property type="entry name" value="Histidine kinase-like ATPase, C-terminal domain"/>
    <property type="match status" value="1"/>
</dbReference>
<keyword evidence="8" id="KW-0067">ATP-binding</keyword>
<evidence type="ECO:0000256" key="3">
    <source>
        <dbReference type="ARBA" id="ARBA00022553"/>
    </source>
</evidence>
<organism evidence="8 9">
    <name type="scientific">Leptolyngbya subtilissima DQ-A4</name>
    <dbReference type="NCBI Taxonomy" id="2933933"/>
    <lineage>
        <taxon>Bacteria</taxon>
        <taxon>Bacillati</taxon>
        <taxon>Cyanobacteriota</taxon>
        <taxon>Cyanophyceae</taxon>
        <taxon>Leptolyngbyales</taxon>
        <taxon>Leptolyngbyaceae</taxon>
        <taxon>Leptolyngbya group</taxon>
        <taxon>Leptolyngbya</taxon>
    </lineage>
</organism>
<evidence type="ECO:0000256" key="2">
    <source>
        <dbReference type="ARBA" id="ARBA00012438"/>
    </source>
</evidence>
<dbReference type="Pfam" id="PF00512">
    <property type="entry name" value="HisKA"/>
    <property type="match status" value="1"/>
</dbReference>
<evidence type="ECO:0000313" key="8">
    <source>
        <dbReference type="EMBL" id="MEP0945789.1"/>
    </source>
</evidence>
<accession>A0ABV0JZ35</accession>
<dbReference type="PROSITE" id="PS50109">
    <property type="entry name" value="HIS_KIN"/>
    <property type="match status" value="1"/>
</dbReference>
<dbReference type="Pfam" id="PF02518">
    <property type="entry name" value="HATPase_c"/>
    <property type="match status" value="1"/>
</dbReference>
<dbReference type="Gene3D" id="1.10.287.130">
    <property type="match status" value="1"/>
</dbReference>
<dbReference type="CDD" id="cd16922">
    <property type="entry name" value="HATPase_EvgS-ArcB-TorS-like"/>
    <property type="match status" value="1"/>
</dbReference>
<protein>
    <recommendedName>
        <fullName evidence="2">histidine kinase</fullName>
        <ecNumber evidence="2">2.7.13.3</ecNumber>
    </recommendedName>
</protein>
<dbReference type="InterPro" id="IPR003594">
    <property type="entry name" value="HATPase_dom"/>
</dbReference>
<dbReference type="EC" id="2.7.13.3" evidence="2"/>
<dbReference type="Proteomes" id="UP001482513">
    <property type="component" value="Unassembled WGS sequence"/>
</dbReference>
<dbReference type="SUPFAM" id="SSF52172">
    <property type="entry name" value="CheY-like"/>
    <property type="match status" value="1"/>
</dbReference>
<gene>
    <name evidence="8" type="ORF">NC992_02790</name>
</gene>
<evidence type="ECO:0000256" key="1">
    <source>
        <dbReference type="ARBA" id="ARBA00000085"/>
    </source>
</evidence>
<sequence length="423" mass="46451">MTANDLEDLRPFCRDDAAFEQLKQVLKQRDTSREQGRLDMARQTHRTQALEAQRRAAEAASQAKSRFLAMISHELRTPLNSILGLSALLSRQVVGSLNPKQSEYLDYIHGSGEHLLAIISDILDLSKVEAGQEHLRLSQVSLTELCQACLAMMQPRAAEKGLVLTYQVADLGPTTCIADERRLRQMLLNLLTNAIKFTAQGQVTLTVHSREALVEFEVEDTGIGIPADQLEQIFQPFTQIDRGLDRQYEGAGLGLALTRQLAQLHGGHLRVTSSVGQGSCFVISLPLHGPEGSSLADVRAVRPVPVGTGGQRLVVVDTDLDHHRALMAYVRACGWQVSGCRSWAEVHQHLKEHQPHLLLVGDREACNPALENHLQQLKPPLVPQPIKVVILLPEDGAAGGLASADAYIDLPLTIPKLERMLSL</sequence>
<dbReference type="InterPro" id="IPR036890">
    <property type="entry name" value="HATPase_C_sf"/>
</dbReference>
<reference evidence="8 9" key="1">
    <citation type="submission" date="2022-04" db="EMBL/GenBank/DDBJ databases">
        <title>Positive selection, recombination, and allopatry shape intraspecific diversity of widespread and dominant cyanobacteria.</title>
        <authorList>
            <person name="Wei J."/>
            <person name="Shu W."/>
            <person name="Hu C."/>
        </authorList>
    </citation>
    <scope>NUCLEOTIDE SEQUENCE [LARGE SCALE GENOMIC DNA]</scope>
    <source>
        <strain evidence="8 9">DQ-A4</strain>
    </source>
</reference>
<dbReference type="PANTHER" id="PTHR43711">
    <property type="entry name" value="TWO-COMPONENT HISTIDINE KINASE"/>
    <property type="match status" value="1"/>
</dbReference>
<dbReference type="EMBL" id="JAMPKX010000001">
    <property type="protein sequence ID" value="MEP0945789.1"/>
    <property type="molecule type" value="Genomic_DNA"/>
</dbReference>
<dbReference type="PANTHER" id="PTHR43711:SF31">
    <property type="entry name" value="HISTIDINE KINASE"/>
    <property type="match status" value="1"/>
</dbReference>
<keyword evidence="8" id="KW-0547">Nucleotide-binding</keyword>
<evidence type="ECO:0000256" key="4">
    <source>
        <dbReference type="ARBA" id="ARBA00022679"/>
    </source>
</evidence>
<dbReference type="SUPFAM" id="SSF47384">
    <property type="entry name" value="Homodimeric domain of signal transducing histidine kinase"/>
    <property type="match status" value="1"/>
</dbReference>
<dbReference type="SMART" id="SM00388">
    <property type="entry name" value="HisKA"/>
    <property type="match status" value="1"/>
</dbReference>
<dbReference type="InterPro" id="IPR036097">
    <property type="entry name" value="HisK_dim/P_sf"/>
</dbReference>
<keyword evidence="6" id="KW-0902">Two-component regulatory system</keyword>
<dbReference type="GO" id="GO:0005524">
    <property type="term" value="F:ATP binding"/>
    <property type="evidence" value="ECO:0007669"/>
    <property type="project" value="UniProtKB-KW"/>
</dbReference>
<evidence type="ECO:0000256" key="6">
    <source>
        <dbReference type="ARBA" id="ARBA00023012"/>
    </source>
</evidence>
<dbReference type="InterPro" id="IPR004358">
    <property type="entry name" value="Sig_transdc_His_kin-like_C"/>
</dbReference>
<dbReference type="SMART" id="SM00387">
    <property type="entry name" value="HATPase_c"/>
    <property type="match status" value="1"/>
</dbReference>
<comment type="catalytic activity">
    <reaction evidence="1">
        <text>ATP + protein L-histidine = ADP + protein N-phospho-L-histidine.</text>
        <dbReference type="EC" id="2.7.13.3"/>
    </reaction>
</comment>
<evidence type="ECO:0000256" key="5">
    <source>
        <dbReference type="ARBA" id="ARBA00022777"/>
    </source>
</evidence>
<name>A0ABV0JZ35_9CYAN</name>
<evidence type="ECO:0000259" key="7">
    <source>
        <dbReference type="PROSITE" id="PS50109"/>
    </source>
</evidence>
<keyword evidence="5" id="KW-0418">Kinase</keyword>
<dbReference type="SUPFAM" id="SSF55874">
    <property type="entry name" value="ATPase domain of HSP90 chaperone/DNA topoisomerase II/histidine kinase"/>
    <property type="match status" value="1"/>
</dbReference>
<dbReference type="InterPro" id="IPR003661">
    <property type="entry name" value="HisK_dim/P_dom"/>
</dbReference>
<evidence type="ECO:0000313" key="9">
    <source>
        <dbReference type="Proteomes" id="UP001482513"/>
    </source>
</evidence>
<dbReference type="InterPro" id="IPR011006">
    <property type="entry name" value="CheY-like_superfamily"/>
</dbReference>